<dbReference type="InterPro" id="IPR024923">
    <property type="entry name" value="PG_synth_SpoVB"/>
</dbReference>
<comment type="caution">
    <text evidence="7">The sequence shown here is derived from an EMBL/GenBank/DDBJ whole genome shotgun (WGS) entry which is preliminary data.</text>
</comment>
<feature type="transmembrane region" description="Helical" evidence="6">
    <location>
        <begin position="454"/>
        <end position="476"/>
    </location>
</feature>
<dbReference type="EMBL" id="ACKZ01000026">
    <property type="protein sequence ID" value="EEW36634.1"/>
    <property type="molecule type" value="Genomic_DNA"/>
</dbReference>
<feature type="transmembrane region" description="Helical" evidence="6">
    <location>
        <begin position="421"/>
        <end position="442"/>
    </location>
</feature>
<dbReference type="eggNOG" id="COG2244">
    <property type="taxonomic scope" value="Bacteria"/>
</dbReference>
<feature type="transmembrane region" description="Helical" evidence="6">
    <location>
        <begin position="56"/>
        <end position="80"/>
    </location>
</feature>
<feature type="transmembrane region" description="Helical" evidence="6">
    <location>
        <begin position="130"/>
        <end position="147"/>
    </location>
</feature>
<feature type="transmembrane region" description="Helical" evidence="6">
    <location>
        <begin position="397"/>
        <end position="415"/>
    </location>
</feature>
<keyword evidence="4 6" id="KW-1133">Transmembrane helix</keyword>
<evidence type="ECO:0000256" key="2">
    <source>
        <dbReference type="ARBA" id="ARBA00022475"/>
    </source>
</evidence>
<dbReference type="Pfam" id="PF01943">
    <property type="entry name" value="Polysacc_synt"/>
    <property type="match status" value="1"/>
</dbReference>
<accession>C8NI78</accession>
<evidence type="ECO:0000256" key="4">
    <source>
        <dbReference type="ARBA" id="ARBA00022989"/>
    </source>
</evidence>
<feature type="transmembrane region" description="Helical" evidence="6">
    <location>
        <begin position="241"/>
        <end position="261"/>
    </location>
</feature>
<evidence type="ECO:0000313" key="7">
    <source>
        <dbReference type="EMBL" id="EEW36634.1"/>
    </source>
</evidence>
<keyword evidence="8" id="KW-1185">Reference proteome</keyword>
<dbReference type="AlphaFoldDB" id="C8NI78"/>
<evidence type="ECO:0000256" key="5">
    <source>
        <dbReference type="ARBA" id="ARBA00023136"/>
    </source>
</evidence>
<reference evidence="7 8" key="1">
    <citation type="submission" date="2009-08" db="EMBL/GenBank/DDBJ databases">
        <authorList>
            <person name="Muzny D."/>
            <person name="Qin X."/>
            <person name="Deng J."/>
            <person name="Jiang H."/>
            <person name="Liu Y."/>
            <person name="Qu J."/>
            <person name="Song X.-Z."/>
            <person name="Zhang L."/>
            <person name="Thornton R."/>
            <person name="Coyle M."/>
            <person name="Francisco L."/>
            <person name="Jackson L."/>
            <person name="Javaid M."/>
            <person name="Korchina V."/>
            <person name="Kovar C."/>
            <person name="Mata R."/>
            <person name="Mathew T."/>
            <person name="Ngo R."/>
            <person name="Nguyen L."/>
            <person name="Nguyen N."/>
            <person name="Okwuonu G."/>
            <person name="Ongeri F."/>
            <person name="Pham C."/>
            <person name="Simmons D."/>
            <person name="Wilczek-Boney K."/>
            <person name="Hale W."/>
            <person name="Jakkamsetti A."/>
            <person name="Pham P."/>
            <person name="Ruth R."/>
            <person name="San Lucas F."/>
            <person name="Warren J."/>
            <person name="Zhang J."/>
            <person name="Zhao Z."/>
            <person name="Zhou C."/>
            <person name="Zhu D."/>
            <person name="Lee S."/>
            <person name="Bess C."/>
            <person name="Blankenburg K."/>
            <person name="Forbes L."/>
            <person name="Fu Q."/>
            <person name="Gubbala S."/>
            <person name="Hirani K."/>
            <person name="Jayaseelan J.C."/>
            <person name="Lara F."/>
            <person name="Munidasa M."/>
            <person name="Palculict T."/>
            <person name="Patil S."/>
            <person name="Pu L.-L."/>
            <person name="Saada N."/>
            <person name="Tang L."/>
            <person name="Weissenberger G."/>
            <person name="Zhu Y."/>
            <person name="Hemphill L."/>
            <person name="Shang Y."/>
            <person name="Youmans B."/>
            <person name="Ayvaz T."/>
            <person name="Ross M."/>
            <person name="Santibanez J."/>
            <person name="Aqrawi P."/>
            <person name="Gross S."/>
            <person name="Joshi V."/>
            <person name="Fowler G."/>
            <person name="Nazareth L."/>
            <person name="Reid J."/>
            <person name="Worley K."/>
            <person name="Petrosino J."/>
            <person name="Highlander S."/>
            <person name="Gibbs R."/>
        </authorList>
    </citation>
    <scope>NUCLEOTIDE SEQUENCE [LARGE SCALE GENOMIC DNA]</scope>
    <source>
        <strain evidence="7 8">ATCC 49175</strain>
    </source>
</reference>
<sequence length="543" mass="60038">MRKNMKKINSKGMMQGAIALSIAAFIAKILSAVYRVPFQNMVGNTGFYVYQQVYPIYGIGMTFALTGFPVFVSNVVAEYLESTHLKKLLKQLFVISSLIGVGIFAFLHLGAGMIARWMGDVELLPVVQSVSWMFLLMPFLVITRGYFQGSFRMMPTAISQVVEQVVRVAVILFVASLFGSTISDYYTMGTWAMSSATIAAVFAILVMLYYAYQETKDPLDALTISPVEMEVPTFGHLFKRFAFEGGTICLLSSILVLFQLVDSFSVYNVLTDQGMIPEVAKDLKGIYDRGQPLVQLGMVVGVGFSSSYMPMLSRAFKKGHDLEFKRLSASLLRMTMTFSLVATMGMIAILPWLNTALFGDANGQAVLLVYITSIFFASVIMSLHGIFQSQHQYPKTLLALVAGLVVKAGTNYLFVAMFGTLGASLATALGLCVMMGVMMAFAKDIFISVLHEGNFIQLLTGIAIGMTVIVSILSYGTWHFAGLQDSRTMAFVFSLFYAFVGVALFLAGTMKWNLFTKREWVLIPKGKTLLRKFSRKEENDETR</sequence>
<dbReference type="InterPro" id="IPR002797">
    <property type="entry name" value="Polysacc_synth"/>
</dbReference>
<feature type="transmembrane region" description="Helical" evidence="6">
    <location>
        <begin position="168"/>
        <end position="186"/>
    </location>
</feature>
<feature type="transmembrane region" description="Helical" evidence="6">
    <location>
        <begin position="331"/>
        <end position="353"/>
    </location>
</feature>
<keyword evidence="5 6" id="KW-0472">Membrane</keyword>
<evidence type="ECO:0000256" key="6">
    <source>
        <dbReference type="SAM" id="Phobius"/>
    </source>
</evidence>
<feature type="transmembrane region" description="Helical" evidence="6">
    <location>
        <begin position="192"/>
        <end position="212"/>
    </location>
</feature>
<feature type="transmembrane region" description="Helical" evidence="6">
    <location>
        <begin position="293"/>
        <end position="311"/>
    </location>
</feature>
<keyword evidence="2" id="KW-1003">Cell membrane</keyword>
<protein>
    <submittedName>
        <fullName evidence="7">Polysaccharide biosynthesis protein</fullName>
    </submittedName>
</protein>
<keyword evidence="3 6" id="KW-0812">Transmembrane</keyword>
<dbReference type="Proteomes" id="UP000005926">
    <property type="component" value="Unassembled WGS sequence"/>
</dbReference>
<feature type="transmembrane region" description="Helical" evidence="6">
    <location>
        <begin position="92"/>
        <end position="118"/>
    </location>
</feature>
<evidence type="ECO:0000256" key="3">
    <source>
        <dbReference type="ARBA" id="ARBA00022692"/>
    </source>
</evidence>
<feature type="transmembrane region" description="Helical" evidence="6">
    <location>
        <begin position="488"/>
        <end position="508"/>
    </location>
</feature>
<proteinExistence type="predicted"/>
<dbReference type="PANTHER" id="PTHR30250">
    <property type="entry name" value="PST FAMILY PREDICTED COLANIC ACID TRANSPORTER"/>
    <property type="match status" value="1"/>
</dbReference>
<comment type="subcellular location">
    <subcellularLocation>
        <location evidence="1">Cell membrane</location>
        <topology evidence="1">Multi-pass membrane protein</topology>
    </subcellularLocation>
</comment>
<dbReference type="InterPro" id="IPR050833">
    <property type="entry name" value="Poly_Biosynth_Transport"/>
</dbReference>
<feature type="transmembrane region" description="Helical" evidence="6">
    <location>
        <begin position="365"/>
        <end position="385"/>
    </location>
</feature>
<evidence type="ECO:0000256" key="1">
    <source>
        <dbReference type="ARBA" id="ARBA00004651"/>
    </source>
</evidence>
<name>C8NI78_9LACT</name>
<evidence type="ECO:0000313" key="8">
    <source>
        <dbReference type="Proteomes" id="UP000005926"/>
    </source>
</evidence>
<dbReference type="PANTHER" id="PTHR30250:SF29">
    <property type="entry name" value="POLYSACCHARIDE BIOSYNTHESIS PROTEIN C-TERMINAL DOMAIN-CONTAINING PROTEIN"/>
    <property type="match status" value="1"/>
</dbReference>
<organism evidence="7 8">
    <name type="scientific">Granulicatella adiacens ATCC 49175</name>
    <dbReference type="NCBI Taxonomy" id="638301"/>
    <lineage>
        <taxon>Bacteria</taxon>
        <taxon>Bacillati</taxon>
        <taxon>Bacillota</taxon>
        <taxon>Bacilli</taxon>
        <taxon>Lactobacillales</taxon>
        <taxon>Carnobacteriaceae</taxon>
        <taxon>Granulicatella</taxon>
    </lineage>
</organism>
<gene>
    <name evidence="7" type="ORF">HMPREF0444_1623</name>
</gene>
<dbReference type="STRING" id="638301.HMPREF0444_1623"/>
<dbReference type="GO" id="GO:0005886">
    <property type="term" value="C:plasma membrane"/>
    <property type="evidence" value="ECO:0007669"/>
    <property type="project" value="UniProtKB-SubCell"/>
</dbReference>
<dbReference type="CDD" id="cd13124">
    <property type="entry name" value="MATE_SpoVB_like"/>
    <property type="match status" value="1"/>
</dbReference>
<dbReference type="HOGENOM" id="CLU_022017_2_1_9"/>